<feature type="region of interest" description="Disordered" evidence="5">
    <location>
        <begin position="294"/>
        <end position="319"/>
    </location>
</feature>
<dbReference type="Proteomes" id="UP000325273">
    <property type="component" value="Unassembled WGS sequence"/>
</dbReference>
<keyword evidence="1" id="KW-0805">Transcription regulation</keyword>
<dbReference type="PANTHER" id="PTHR43280:SF28">
    <property type="entry name" value="HTH-TYPE TRANSCRIPTIONAL ACTIVATOR RHAS"/>
    <property type="match status" value="1"/>
</dbReference>
<dbReference type="SUPFAM" id="SSF51215">
    <property type="entry name" value="Regulatory protein AraC"/>
    <property type="match status" value="1"/>
</dbReference>
<evidence type="ECO:0000256" key="4">
    <source>
        <dbReference type="ARBA" id="ARBA00023163"/>
    </source>
</evidence>
<dbReference type="PRINTS" id="PR00032">
    <property type="entry name" value="HTHARAC"/>
</dbReference>
<dbReference type="EMBL" id="VTUZ01000003">
    <property type="protein sequence ID" value="KAA1014569.1"/>
    <property type="molecule type" value="Genomic_DNA"/>
</dbReference>
<dbReference type="RefSeq" id="WP_149669136.1">
    <property type="nucleotide sequence ID" value="NZ_VTUZ01000003.1"/>
</dbReference>
<proteinExistence type="predicted"/>
<dbReference type="InterPro" id="IPR018060">
    <property type="entry name" value="HTH_AraC"/>
</dbReference>
<evidence type="ECO:0000313" key="7">
    <source>
        <dbReference type="EMBL" id="KAA1014569.1"/>
    </source>
</evidence>
<dbReference type="Pfam" id="PF02311">
    <property type="entry name" value="AraC_binding"/>
    <property type="match status" value="1"/>
</dbReference>
<dbReference type="Gene3D" id="1.10.10.60">
    <property type="entry name" value="Homeodomain-like"/>
    <property type="match status" value="2"/>
</dbReference>
<keyword evidence="4" id="KW-0804">Transcription</keyword>
<dbReference type="PROSITE" id="PS01124">
    <property type="entry name" value="HTH_ARAC_FAMILY_2"/>
    <property type="match status" value="1"/>
</dbReference>
<dbReference type="InterPro" id="IPR003313">
    <property type="entry name" value="AraC-bd"/>
</dbReference>
<name>A0A5B0HGX2_9BURK</name>
<keyword evidence="3" id="KW-0010">Activator</keyword>
<evidence type="ECO:0000256" key="5">
    <source>
        <dbReference type="SAM" id="MobiDB-lite"/>
    </source>
</evidence>
<dbReference type="InterPro" id="IPR009057">
    <property type="entry name" value="Homeodomain-like_sf"/>
</dbReference>
<dbReference type="GO" id="GO:0003700">
    <property type="term" value="F:DNA-binding transcription factor activity"/>
    <property type="evidence" value="ECO:0007669"/>
    <property type="project" value="InterPro"/>
</dbReference>
<evidence type="ECO:0000259" key="6">
    <source>
        <dbReference type="PROSITE" id="PS01124"/>
    </source>
</evidence>
<dbReference type="Pfam" id="PF12833">
    <property type="entry name" value="HTH_18"/>
    <property type="match status" value="1"/>
</dbReference>
<keyword evidence="2" id="KW-0238">DNA-binding</keyword>
<dbReference type="SMART" id="SM00342">
    <property type="entry name" value="HTH_ARAC"/>
    <property type="match status" value="1"/>
</dbReference>
<dbReference type="InterPro" id="IPR018062">
    <property type="entry name" value="HTH_AraC-typ_CS"/>
</dbReference>
<dbReference type="SUPFAM" id="SSF46689">
    <property type="entry name" value="Homeodomain-like"/>
    <property type="match status" value="1"/>
</dbReference>
<dbReference type="InterPro" id="IPR037923">
    <property type="entry name" value="HTH-like"/>
</dbReference>
<evidence type="ECO:0000256" key="1">
    <source>
        <dbReference type="ARBA" id="ARBA00023015"/>
    </source>
</evidence>
<dbReference type="PROSITE" id="PS00041">
    <property type="entry name" value="HTH_ARAC_FAMILY_1"/>
    <property type="match status" value="1"/>
</dbReference>
<reference evidence="7 8" key="1">
    <citation type="submission" date="2019-08" db="EMBL/GenBank/DDBJ databases">
        <title>Paraburkholderia sp. DCY113.</title>
        <authorList>
            <person name="Kang J."/>
        </authorList>
    </citation>
    <scope>NUCLEOTIDE SEQUENCE [LARGE SCALE GENOMIC DNA]</scope>
    <source>
        <strain evidence="7 8">DCY113</strain>
    </source>
</reference>
<gene>
    <name evidence="7" type="ORF">FVF58_05610</name>
</gene>
<dbReference type="PANTHER" id="PTHR43280">
    <property type="entry name" value="ARAC-FAMILY TRANSCRIPTIONAL REGULATOR"/>
    <property type="match status" value="1"/>
</dbReference>
<keyword evidence="8" id="KW-1185">Reference proteome</keyword>
<comment type="caution">
    <text evidence="7">The sequence shown here is derived from an EMBL/GenBank/DDBJ whole genome shotgun (WGS) entry which is preliminary data.</text>
</comment>
<sequence>MKASQAAVSRTYAMPERSDRLDFYIRDQASRPAIEEPHKHEYFQIQINLGGDTEQHIGGVRRPFPAGAVAFILPHRLHLIPHPARSRFIVINFTQAFLRANTSGIVDPLDLEDVAITQAPELAPFRLQEYIDFILEDADLAEIEPVLARMLEVNETRRFGATALLRGYLLQLIGIVCQRYADQLLRLSSRNVQRLGRQDALVRVDRHVNAHLASDALSLTSAAAAAFLSPNYLAHLIKKETGRTFVEWVTERRIARAQDLLANDTRRIKDIAFLVGYRDEAYFSRRFRRSVGQSPSEFRDMHRSAGQRNGGATARKGAP</sequence>
<dbReference type="InterPro" id="IPR020449">
    <property type="entry name" value="Tscrpt_reg_AraC-type_HTH"/>
</dbReference>
<organism evidence="7 8">
    <name type="scientific">Paraburkholderia panacisoli</name>
    <dbReference type="NCBI Taxonomy" id="2603818"/>
    <lineage>
        <taxon>Bacteria</taxon>
        <taxon>Pseudomonadati</taxon>
        <taxon>Pseudomonadota</taxon>
        <taxon>Betaproteobacteria</taxon>
        <taxon>Burkholderiales</taxon>
        <taxon>Burkholderiaceae</taxon>
        <taxon>Paraburkholderia</taxon>
    </lineage>
</organism>
<protein>
    <submittedName>
        <fullName evidence="7">Helix-turn-helix transcriptional regulator</fullName>
    </submittedName>
</protein>
<evidence type="ECO:0000256" key="3">
    <source>
        <dbReference type="ARBA" id="ARBA00023159"/>
    </source>
</evidence>
<evidence type="ECO:0000256" key="2">
    <source>
        <dbReference type="ARBA" id="ARBA00023125"/>
    </source>
</evidence>
<accession>A0A5B0HGX2</accession>
<dbReference type="AlphaFoldDB" id="A0A5B0HGX2"/>
<dbReference type="GO" id="GO:0043565">
    <property type="term" value="F:sequence-specific DNA binding"/>
    <property type="evidence" value="ECO:0007669"/>
    <property type="project" value="InterPro"/>
</dbReference>
<evidence type="ECO:0000313" key="8">
    <source>
        <dbReference type="Proteomes" id="UP000325273"/>
    </source>
</evidence>
<feature type="domain" description="HTH araC/xylS-type" evidence="6">
    <location>
        <begin position="202"/>
        <end position="301"/>
    </location>
</feature>